<dbReference type="InterPro" id="IPR050570">
    <property type="entry name" value="Cell_wall_metabolism_enzyme"/>
</dbReference>
<evidence type="ECO:0000313" key="4">
    <source>
        <dbReference type="Proteomes" id="UP000428330"/>
    </source>
</evidence>
<dbReference type="Pfam" id="PF01551">
    <property type="entry name" value="Peptidase_M23"/>
    <property type="match status" value="1"/>
</dbReference>
<dbReference type="RefSeq" id="WP_157708619.1">
    <property type="nucleotide sequence ID" value="NZ_CP034348.1"/>
</dbReference>
<dbReference type="PANTHER" id="PTHR21666:SF285">
    <property type="entry name" value="M23 FAMILY METALLOPEPTIDASE"/>
    <property type="match status" value="1"/>
</dbReference>
<dbReference type="SUPFAM" id="SSF51261">
    <property type="entry name" value="Duplicated hybrid motif"/>
    <property type="match status" value="1"/>
</dbReference>
<protein>
    <submittedName>
        <fullName evidence="3">M23 family metallopeptidase</fullName>
    </submittedName>
</protein>
<feature type="transmembrane region" description="Helical" evidence="1">
    <location>
        <begin position="62"/>
        <end position="78"/>
    </location>
</feature>
<dbReference type="InterPro" id="IPR011055">
    <property type="entry name" value="Dup_hybrid_motif"/>
</dbReference>
<keyword evidence="4" id="KW-1185">Reference proteome</keyword>
<evidence type="ECO:0000313" key="3">
    <source>
        <dbReference type="EMBL" id="QGX99940.1"/>
    </source>
</evidence>
<dbReference type="PANTHER" id="PTHR21666">
    <property type="entry name" value="PEPTIDASE-RELATED"/>
    <property type="match status" value="1"/>
</dbReference>
<keyword evidence="1" id="KW-0812">Transmembrane</keyword>
<dbReference type="InterPro" id="IPR016047">
    <property type="entry name" value="M23ase_b-sheet_dom"/>
</dbReference>
<proteinExistence type="predicted"/>
<dbReference type="EMBL" id="CP034348">
    <property type="protein sequence ID" value="QGX99940.1"/>
    <property type="molecule type" value="Genomic_DNA"/>
</dbReference>
<sequence length="321" mass="34139">MSDLIRSLLLLQLALPLVLILANGLLPFASRLGFVLRSLAIAGLLIYLALAGLWLFPPFWTPHALGLLHVVLCLWRYHRQRQGGASPRRALRFGELALSLAALGGALALLVPVIDGRRAPDLAIDLAQPLGPGRYLVVSGGATLAVNAHLRTLDLPRAADFRGQSYAVDIIGIDRIGRRSSGIQPPDPSAYVIQGRPVLAPCAGQVIGLTSGVPDNRVPEMARDPMTGNSVILNCDGLAVVLAHFRAGSVVVALGDRVEPGQRLADVGNSGNSGEPHLHLHVQTLADPARPLSGAPLFFSVEGNFLRRNDRLFVKGTLEGQ</sequence>
<feature type="transmembrane region" description="Helical" evidence="1">
    <location>
        <begin position="38"/>
        <end position="56"/>
    </location>
</feature>
<dbReference type="AlphaFoldDB" id="A0A6I6IRX8"/>
<dbReference type="GO" id="GO:0004222">
    <property type="term" value="F:metalloendopeptidase activity"/>
    <property type="evidence" value="ECO:0007669"/>
    <property type="project" value="TreeGrafter"/>
</dbReference>
<reference evidence="4" key="1">
    <citation type="submission" date="2018-12" db="EMBL/GenBank/DDBJ databases">
        <title>Complete genome sequence of Roseovarius sp. MME-070.</title>
        <authorList>
            <person name="Nam Y.-D."/>
            <person name="Kang J."/>
            <person name="Chung W.-H."/>
            <person name="Park Y.S."/>
        </authorList>
    </citation>
    <scope>NUCLEOTIDE SEQUENCE [LARGE SCALE GENOMIC DNA]</scope>
    <source>
        <strain evidence="4">MME-070</strain>
    </source>
</reference>
<dbReference type="OrthoDB" id="5489603at2"/>
<dbReference type="Proteomes" id="UP000428330">
    <property type="component" value="Chromosome"/>
</dbReference>
<feature type="domain" description="M23ase beta-sheet core" evidence="2">
    <location>
        <begin position="194"/>
        <end position="288"/>
    </location>
</feature>
<name>A0A6I6IRX8_9RHOB</name>
<evidence type="ECO:0000256" key="1">
    <source>
        <dbReference type="SAM" id="Phobius"/>
    </source>
</evidence>
<feature type="transmembrane region" description="Helical" evidence="1">
    <location>
        <begin position="6"/>
        <end position="26"/>
    </location>
</feature>
<keyword evidence="1" id="KW-0472">Membrane</keyword>
<gene>
    <name evidence="3" type="ORF">EI983_17365</name>
</gene>
<dbReference type="CDD" id="cd12797">
    <property type="entry name" value="M23_peptidase"/>
    <property type="match status" value="1"/>
</dbReference>
<feature type="transmembrane region" description="Helical" evidence="1">
    <location>
        <begin position="90"/>
        <end position="114"/>
    </location>
</feature>
<dbReference type="KEGG" id="rom:EI983_17365"/>
<dbReference type="Gene3D" id="2.70.70.10">
    <property type="entry name" value="Glucose Permease (Domain IIA)"/>
    <property type="match status" value="1"/>
</dbReference>
<keyword evidence="1" id="KW-1133">Transmembrane helix</keyword>
<accession>A0A6I6IRX8</accession>
<organism evidence="3 4">
    <name type="scientific">Roseovarius faecimaris</name>
    <dbReference type="NCBI Taxonomy" id="2494550"/>
    <lineage>
        <taxon>Bacteria</taxon>
        <taxon>Pseudomonadati</taxon>
        <taxon>Pseudomonadota</taxon>
        <taxon>Alphaproteobacteria</taxon>
        <taxon>Rhodobacterales</taxon>
        <taxon>Roseobacteraceae</taxon>
        <taxon>Roseovarius</taxon>
    </lineage>
</organism>
<evidence type="ECO:0000259" key="2">
    <source>
        <dbReference type="Pfam" id="PF01551"/>
    </source>
</evidence>